<dbReference type="InterPro" id="IPR035516">
    <property type="entry name" value="Gyrase/topoIV_suA_C"/>
</dbReference>
<dbReference type="PANTHER" id="PTHR43493">
    <property type="entry name" value="DNA GYRASE/TOPOISOMERASE SUBUNIT A"/>
    <property type="match status" value="1"/>
</dbReference>
<dbReference type="Pfam" id="PF03989">
    <property type="entry name" value="DNA_gyraseA_C"/>
    <property type="match status" value="6"/>
</dbReference>
<dbReference type="InterPro" id="IPR002205">
    <property type="entry name" value="Topo_IIA_dom_A"/>
</dbReference>
<dbReference type="PANTHER" id="PTHR43493:SF5">
    <property type="entry name" value="DNA GYRASE SUBUNIT A, CHLOROPLASTIC_MITOCHONDRIAL"/>
    <property type="match status" value="1"/>
</dbReference>
<dbReference type="InterPro" id="IPR013757">
    <property type="entry name" value="Topo_IIA_A_a_sf"/>
</dbReference>
<dbReference type="NCBIfam" id="NF004043">
    <property type="entry name" value="PRK05560.1"/>
    <property type="match status" value="1"/>
</dbReference>
<accession>A0A9D9GWH7</accession>
<evidence type="ECO:0000313" key="13">
    <source>
        <dbReference type="EMBL" id="MBO8427354.1"/>
    </source>
</evidence>
<evidence type="ECO:0000256" key="11">
    <source>
        <dbReference type="SAM" id="MobiDB-lite"/>
    </source>
</evidence>
<dbReference type="SUPFAM" id="SSF101904">
    <property type="entry name" value="GyrA/ParC C-terminal domain-like"/>
    <property type="match status" value="1"/>
</dbReference>
<name>A0A9D9GWH7_9BACL</name>
<dbReference type="GO" id="GO:0005694">
    <property type="term" value="C:chromosome"/>
    <property type="evidence" value="ECO:0007669"/>
    <property type="project" value="InterPro"/>
</dbReference>
<comment type="similarity">
    <text evidence="2 9">Belongs to the type II topoisomerase GyrA/ParC subunit family.</text>
</comment>
<dbReference type="PROSITE" id="PS52040">
    <property type="entry name" value="TOPO_IIA"/>
    <property type="match status" value="1"/>
</dbReference>
<dbReference type="Gene3D" id="3.30.1360.40">
    <property type="match status" value="1"/>
</dbReference>
<feature type="domain" description="Topo IIA-type catalytic" evidence="12">
    <location>
        <begin position="58"/>
        <end position="521"/>
    </location>
</feature>
<evidence type="ECO:0000313" key="14">
    <source>
        <dbReference type="Proteomes" id="UP000823613"/>
    </source>
</evidence>
<evidence type="ECO:0000256" key="3">
    <source>
        <dbReference type="ARBA" id="ARBA00022741"/>
    </source>
</evidence>
<dbReference type="SMART" id="SM00434">
    <property type="entry name" value="TOP4c"/>
    <property type="match status" value="1"/>
</dbReference>
<feature type="compositionally biased region" description="Acidic residues" evidence="11">
    <location>
        <begin position="840"/>
        <end position="852"/>
    </location>
</feature>
<dbReference type="NCBIfam" id="TIGR01063">
    <property type="entry name" value="gyrA"/>
    <property type="match status" value="1"/>
</dbReference>
<evidence type="ECO:0000256" key="5">
    <source>
        <dbReference type="ARBA" id="ARBA00023029"/>
    </source>
</evidence>
<dbReference type="GO" id="GO:0034335">
    <property type="term" value="F:DNA negative supercoiling activity"/>
    <property type="evidence" value="ECO:0007669"/>
    <property type="project" value="UniProtKB-ARBA"/>
</dbReference>
<comment type="subunit">
    <text evidence="9">Heterotetramer, composed of two GyrA and two GyrB chains. In the heterotetramer, GyrA contains the active site tyrosine that forms a transient covalent intermediate with DNA, while GyrB binds cofactors and catalyzes ATP hydrolysis.</text>
</comment>
<comment type="subcellular location">
    <subcellularLocation>
        <location evidence="9">Cytoplasm</location>
    </subcellularLocation>
</comment>
<evidence type="ECO:0000256" key="8">
    <source>
        <dbReference type="ARBA" id="ARBA00063644"/>
    </source>
</evidence>
<evidence type="ECO:0000256" key="9">
    <source>
        <dbReference type="HAMAP-Rule" id="MF_01897"/>
    </source>
</evidence>
<dbReference type="EC" id="5.6.2.2" evidence="9"/>
<dbReference type="Gene3D" id="3.90.199.10">
    <property type="entry name" value="Topoisomerase II, domain 5"/>
    <property type="match status" value="1"/>
</dbReference>
<dbReference type="FunFam" id="2.120.10.90:FF:000005">
    <property type="entry name" value="DNA topoisomerase 4 subunit A"/>
    <property type="match status" value="1"/>
</dbReference>
<evidence type="ECO:0000256" key="6">
    <source>
        <dbReference type="ARBA" id="ARBA00023125"/>
    </source>
</evidence>
<protein>
    <recommendedName>
        <fullName evidence="9">DNA gyrase subunit A</fullName>
        <ecNumber evidence="9">5.6.2.2</ecNumber>
    </recommendedName>
</protein>
<dbReference type="SUPFAM" id="SSF56719">
    <property type="entry name" value="Type II DNA topoisomerase"/>
    <property type="match status" value="1"/>
</dbReference>
<evidence type="ECO:0000259" key="12">
    <source>
        <dbReference type="PROSITE" id="PS52040"/>
    </source>
</evidence>
<evidence type="ECO:0000256" key="10">
    <source>
        <dbReference type="PROSITE-ProRule" id="PRU01384"/>
    </source>
</evidence>
<organism evidence="13 14">
    <name type="scientific">Candidatus Onthovivens merdipullorum</name>
    <dbReference type="NCBI Taxonomy" id="2840889"/>
    <lineage>
        <taxon>Bacteria</taxon>
        <taxon>Bacillati</taxon>
        <taxon>Bacillota</taxon>
        <taxon>Bacilli</taxon>
        <taxon>Bacillales</taxon>
        <taxon>Candidatus Onthovivens</taxon>
    </lineage>
</organism>
<reference evidence="13" key="2">
    <citation type="journal article" date="2021" name="PeerJ">
        <title>Extensive microbial diversity within the chicken gut microbiome revealed by metagenomics and culture.</title>
        <authorList>
            <person name="Gilroy R."/>
            <person name="Ravi A."/>
            <person name="Getino M."/>
            <person name="Pursley I."/>
            <person name="Horton D.L."/>
            <person name="Alikhan N.F."/>
            <person name="Baker D."/>
            <person name="Gharbi K."/>
            <person name="Hall N."/>
            <person name="Watson M."/>
            <person name="Adriaenssens E.M."/>
            <person name="Foster-Nyarko E."/>
            <person name="Jarju S."/>
            <person name="Secka A."/>
            <person name="Antonio M."/>
            <person name="Oren A."/>
            <person name="Chaudhuri R.R."/>
            <person name="La Ragione R."/>
            <person name="Hildebrand F."/>
            <person name="Pallen M.J."/>
        </authorList>
    </citation>
    <scope>NUCLEOTIDE SEQUENCE</scope>
    <source>
        <strain evidence="13">11159</strain>
    </source>
</reference>
<dbReference type="Gene3D" id="2.120.10.90">
    <property type="entry name" value="DNA gyrase/topoisomerase IV, subunit A, C-terminal"/>
    <property type="match status" value="1"/>
</dbReference>
<sequence length="852" mass="95113">MAENNENLKNSEDLEGLKEENASIEAGIVSSLRDTEISEEVQNSFLDYAMSVIVSRAIPDVRDGLKPVHRRCIYGMYKEGYLPNKPFVKSARIVGDVMGKYHPHGDAAIYSTIVRLAQPFSMRYTLASGHGNFGSMDGDEAAAMRYTECRLSKIALEMVKDIDCDTVDFIPNYDGSLEEPSVLPSKIPNLLINGSDGIAVGMATKMPPHNLSEVIDGIIAYTQNKDITIEELMKYIKGPDFPTGGIIYGLGGIRDAYTTGRGTFRVRARYEIKQNKDGRSKIIITEIPYQVNKAAVVKKIGELHREKVVEGITSLRDFSKSDVHIEIEVKKDVNAQVVMNKLFKNTQLEVSYGVINLCIVDGAPKVLSLKDLIKYYFEHQVDVLVRKTKFLKARDEARIHIIAGLLLVHDNIDEVVEMAKTSQNTTIFQERLMERFGLSEVQAKAVVDMTLGRLTGLETQKLQDEKAKLDENVKRYITILSSEEEQTKIIVEELTTVKNNFGDDRRTSISSEVTNVEDEDLIPEEDIVIALTENGYIKRMSTNEFRTQNRGGTGVKGMSINEGDEVKLMTYSSTHTDVLFFTNFGRVYRKRGHEIVVSSRQGKGIPVDNFINLEKNEKVVSLLSVNDYKDRYLFLATKKGIVKKTKLEEFERINCNGKYAISFKEGDELLGAKITYGDDLIALATTKGMMCLFKEEDVRSIGRTAAGVKGINTKGYEVIAFETSHYGNKVLVVSEKGLGKLSPLEDYRLTNRGASGVITLKITEKTGNLVGAKIIKGDEDLIIMTDHGTTIRIPTSQISEFGRNSQGVKIINLKENEKISSLTILPHSESKDESVTTNESIEETNTEENIDD</sequence>
<feature type="region of interest" description="Disordered" evidence="11">
    <location>
        <begin position="826"/>
        <end position="852"/>
    </location>
</feature>
<evidence type="ECO:0000256" key="7">
    <source>
        <dbReference type="ARBA" id="ARBA00023235"/>
    </source>
</evidence>
<dbReference type="GO" id="GO:0009330">
    <property type="term" value="C:DNA topoisomerase type II (double strand cut, ATP-hydrolyzing) complex"/>
    <property type="evidence" value="ECO:0007669"/>
    <property type="project" value="TreeGrafter"/>
</dbReference>
<dbReference type="InterPro" id="IPR013758">
    <property type="entry name" value="Topo_IIA_A/C_ab"/>
</dbReference>
<comment type="subunit">
    <text evidence="8">Heterotetramer composed of ParC and ParE.</text>
</comment>
<dbReference type="GO" id="GO:0006261">
    <property type="term" value="P:DNA-templated DNA replication"/>
    <property type="evidence" value="ECO:0007669"/>
    <property type="project" value="UniProtKB-UniRule"/>
</dbReference>
<keyword evidence="5 9" id="KW-0799">Topoisomerase</keyword>
<keyword evidence="7 9" id="KW-0413">Isomerase</keyword>
<keyword evidence="4 9" id="KW-0067">ATP-binding</keyword>
<dbReference type="AlphaFoldDB" id="A0A9D9GWH7"/>
<dbReference type="HAMAP" id="MF_01897">
    <property type="entry name" value="GyrA"/>
    <property type="match status" value="1"/>
</dbReference>
<comment type="caution">
    <text evidence="9">Lacks conserved residue(s) required for the propagation of feature annotation.</text>
</comment>
<dbReference type="GO" id="GO:0003677">
    <property type="term" value="F:DNA binding"/>
    <property type="evidence" value="ECO:0007669"/>
    <property type="project" value="UniProtKB-UniRule"/>
</dbReference>
<evidence type="ECO:0000256" key="1">
    <source>
        <dbReference type="ARBA" id="ARBA00000185"/>
    </source>
</evidence>
<evidence type="ECO:0000256" key="4">
    <source>
        <dbReference type="ARBA" id="ARBA00022840"/>
    </source>
</evidence>
<feature type="active site" description="O-(5'-phospho-DNA)-tyrosine intermediate" evidence="9 10">
    <location>
        <position position="146"/>
    </location>
</feature>
<dbReference type="GO" id="GO:0005737">
    <property type="term" value="C:cytoplasm"/>
    <property type="evidence" value="ECO:0007669"/>
    <property type="project" value="UniProtKB-SubCell"/>
</dbReference>
<reference evidence="13" key="1">
    <citation type="submission" date="2020-10" db="EMBL/GenBank/DDBJ databases">
        <authorList>
            <person name="Gilroy R."/>
        </authorList>
    </citation>
    <scope>NUCLEOTIDE SEQUENCE</scope>
    <source>
        <strain evidence="13">11159</strain>
    </source>
</reference>
<dbReference type="NCBIfam" id="NF004044">
    <property type="entry name" value="PRK05561.1"/>
    <property type="match status" value="1"/>
</dbReference>
<comment type="miscellaneous">
    <text evidence="9">Few gyrases are as efficient as E.coli at forming negative supercoils. Not all organisms have 2 type II topoisomerases; in organisms with a single type II topoisomerase this enzyme also has to decatenate newly replicated chromosomes.</text>
</comment>
<proteinExistence type="inferred from homology"/>
<keyword evidence="3 9" id="KW-0547">Nucleotide-binding</keyword>
<comment type="catalytic activity">
    <reaction evidence="1 9 10">
        <text>ATP-dependent breakage, passage and rejoining of double-stranded DNA.</text>
        <dbReference type="EC" id="5.6.2.2"/>
    </reaction>
</comment>
<dbReference type="Proteomes" id="UP000823613">
    <property type="component" value="Unassembled WGS sequence"/>
</dbReference>
<comment type="caution">
    <text evidence="13">The sequence shown here is derived from an EMBL/GenBank/DDBJ whole genome shotgun (WGS) entry which is preliminary data.</text>
</comment>
<keyword evidence="6 9" id="KW-0238">DNA-binding</keyword>
<dbReference type="Pfam" id="PF00521">
    <property type="entry name" value="DNA_topoisoIV"/>
    <property type="match status" value="1"/>
</dbReference>
<dbReference type="InterPro" id="IPR005743">
    <property type="entry name" value="GyrA"/>
</dbReference>
<comment type="function">
    <text evidence="9">A type II topoisomerase that negatively supercoils closed circular double-stranded (ds) DNA in an ATP-dependent manner to modulate DNA topology and maintain chromosomes in an underwound state. Negative supercoiling favors strand separation, and DNA replication, transcription, recombination and repair, all of which involve strand separation. Also able to catalyze the interconversion of other topological isomers of dsDNA rings, including catenanes and knotted rings. Type II topoisomerases break and join 2 DNA strands simultaneously in an ATP-dependent manner.</text>
</comment>
<evidence type="ECO:0000256" key="2">
    <source>
        <dbReference type="ARBA" id="ARBA00008263"/>
    </source>
</evidence>
<dbReference type="GO" id="GO:0005524">
    <property type="term" value="F:ATP binding"/>
    <property type="evidence" value="ECO:0007669"/>
    <property type="project" value="UniProtKB-UniRule"/>
</dbReference>
<dbReference type="CDD" id="cd00187">
    <property type="entry name" value="TOP4c"/>
    <property type="match status" value="1"/>
</dbReference>
<dbReference type="Gene3D" id="1.10.268.10">
    <property type="entry name" value="Topoisomerase, domain 3"/>
    <property type="match status" value="1"/>
</dbReference>
<dbReference type="InterPro" id="IPR006691">
    <property type="entry name" value="GyrA/parC_rep"/>
</dbReference>
<keyword evidence="9" id="KW-0963">Cytoplasm</keyword>
<dbReference type="GO" id="GO:0006265">
    <property type="term" value="P:DNA topological change"/>
    <property type="evidence" value="ECO:0007669"/>
    <property type="project" value="UniProtKB-UniRule"/>
</dbReference>
<dbReference type="FunFam" id="3.30.1360.40:FF:000002">
    <property type="entry name" value="DNA gyrase subunit A"/>
    <property type="match status" value="1"/>
</dbReference>
<gene>
    <name evidence="9 13" type="primary">gyrA</name>
    <name evidence="13" type="ORF">IAC58_02185</name>
</gene>
<dbReference type="FunFam" id="1.10.268.10:FF:000001">
    <property type="entry name" value="DNA gyrase subunit A"/>
    <property type="match status" value="1"/>
</dbReference>
<dbReference type="InterPro" id="IPR050220">
    <property type="entry name" value="Type_II_DNA_Topoisomerases"/>
</dbReference>
<dbReference type="EMBL" id="JADIMY010000046">
    <property type="protein sequence ID" value="MBO8427354.1"/>
    <property type="molecule type" value="Genomic_DNA"/>
</dbReference>
<dbReference type="InterPro" id="IPR013760">
    <property type="entry name" value="Topo_IIA-like_dom_sf"/>
</dbReference>
<dbReference type="FunFam" id="3.90.199.10:FF:000001">
    <property type="entry name" value="DNA gyrase subunit A"/>
    <property type="match status" value="1"/>
</dbReference>